<sequence length="104" mass="12808">MNTLQTKNSKELNLSFDFIVKKHEYRILDIELNGALRQLEYSNRYFEWFIEDLLYFLDMNRYQKRWDYEAINIFNVQSLKLNEENLKNFLKYFSSVTNFNLIAK</sequence>
<gene>
    <name evidence="1" type="ORF">MOS_111</name>
</gene>
<dbReference type="RefSeq" id="WP_014335378.1">
    <property type="nucleotide sequence ID" value="NC_019552.1"/>
</dbReference>
<proteinExistence type="predicted"/>
<accession>A0AAI8FDQ6</accession>
<dbReference type="AlphaFoldDB" id="A0AAI8FDQ6"/>
<protein>
    <submittedName>
        <fullName evidence="1">Uncharacterized protein</fullName>
    </submittedName>
</protein>
<dbReference type="EMBL" id="CP003914">
    <property type="protein sequence ID" value="AFX74043.1"/>
    <property type="molecule type" value="Genomic_DNA"/>
</dbReference>
<evidence type="ECO:0000313" key="2">
    <source>
        <dbReference type="Proteomes" id="UP000009399"/>
    </source>
</evidence>
<dbReference type="Proteomes" id="UP000009399">
    <property type="component" value="Chromosome"/>
</dbReference>
<name>A0AAI8FDQ6_MESHY</name>
<dbReference type="KEGG" id="mhs:MOS_111"/>
<reference evidence="1 2" key="1">
    <citation type="journal article" date="2013" name="Genome Announc.">
        <title>Complete Genome Sequence of Mycoplasma hyorhinis Strain SK76.</title>
        <authorList>
            <person name="Goodison S."/>
            <person name="Urquidi V."/>
            <person name="Kumar D."/>
            <person name="Reyes L."/>
            <person name="Rosser C.J."/>
        </authorList>
    </citation>
    <scope>NUCLEOTIDE SEQUENCE [LARGE SCALE GENOMIC DNA]</scope>
    <source>
        <strain evidence="1 2">SK76</strain>
    </source>
</reference>
<evidence type="ECO:0000313" key="1">
    <source>
        <dbReference type="EMBL" id="AFX74043.1"/>
    </source>
</evidence>
<organism evidence="1 2">
    <name type="scientific">Mesomycoplasma hyorhinis SK76</name>
    <dbReference type="NCBI Taxonomy" id="1118964"/>
    <lineage>
        <taxon>Bacteria</taxon>
        <taxon>Bacillati</taxon>
        <taxon>Mycoplasmatota</taxon>
        <taxon>Mycoplasmoidales</taxon>
        <taxon>Metamycoplasmataceae</taxon>
        <taxon>Mesomycoplasma</taxon>
    </lineage>
</organism>